<evidence type="ECO:0008006" key="3">
    <source>
        <dbReference type="Google" id="ProtNLM"/>
    </source>
</evidence>
<dbReference type="EMBL" id="CANTFK010000608">
    <property type="protein sequence ID" value="CAI5718968.1"/>
    <property type="molecule type" value="Genomic_DNA"/>
</dbReference>
<name>A0AAV0TFN3_9STRA</name>
<dbReference type="AlphaFoldDB" id="A0AAV0TFN3"/>
<accession>A0AAV0TFN3</accession>
<comment type="caution">
    <text evidence="1">The sequence shown here is derived from an EMBL/GenBank/DDBJ whole genome shotgun (WGS) entry which is preliminary data.</text>
</comment>
<dbReference type="Proteomes" id="UP001159659">
    <property type="component" value="Unassembled WGS sequence"/>
</dbReference>
<evidence type="ECO:0000313" key="1">
    <source>
        <dbReference type="EMBL" id="CAI5718968.1"/>
    </source>
</evidence>
<reference evidence="1" key="1">
    <citation type="submission" date="2022-12" db="EMBL/GenBank/DDBJ databases">
        <authorList>
            <person name="Webb A."/>
        </authorList>
    </citation>
    <scope>NUCLEOTIDE SEQUENCE</scope>
    <source>
        <strain evidence="1">Pf2</strain>
    </source>
</reference>
<organism evidence="1 2">
    <name type="scientific">Peronospora farinosa</name>
    <dbReference type="NCBI Taxonomy" id="134698"/>
    <lineage>
        <taxon>Eukaryota</taxon>
        <taxon>Sar</taxon>
        <taxon>Stramenopiles</taxon>
        <taxon>Oomycota</taxon>
        <taxon>Peronosporomycetes</taxon>
        <taxon>Peronosporales</taxon>
        <taxon>Peronosporaceae</taxon>
        <taxon>Peronospora</taxon>
    </lineage>
</organism>
<evidence type="ECO:0000313" key="2">
    <source>
        <dbReference type="Proteomes" id="UP001159659"/>
    </source>
</evidence>
<proteinExistence type="predicted"/>
<gene>
    <name evidence="1" type="ORF">PFR002_LOCUS3730</name>
</gene>
<dbReference type="SUPFAM" id="SSF52283">
    <property type="entry name" value="Formate/glycerate dehydrogenase catalytic domain-like"/>
    <property type="match status" value="1"/>
</dbReference>
<protein>
    <recommendedName>
        <fullName evidence="3">D-isomer specific 2-hydroxyacid dehydrogenase catalytic domain-containing protein</fullName>
    </recommendedName>
</protein>
<dbReference type="Gene3D" id="3.40.50.720">
    <property type="entry name" value="NAD(P)-binding Rossmann-like Domain"/>
    <property type="match status" value="1"/>
</dbReference>
<sequence>MLRRILWTRRSRLLTHQPPITRSFHQSSSAMMARILCSDPIDPICPELLRAAGHDVTCDSTGLSHTELITQVPDYDVLIVRSGSKVDRQVPPPPPPPPPTRWMLDKSCSSLVALAQAWITLTW</sequence>